<dbReference type="InterPro" id="IPR008969">
    <property type="entry name" value="CarboxyPept-like_regulatory"/>
</dbReference>
<dbReference type="Proteomes" id="UP000199024">
    <property type="component" value="Unassembled WGS sequence"/>
</dbReference>
<sequence>MPGFPSRTTILLCLTLMAPLALHAQEGTRNLTGSVTDTSREPLRGAVVQLENQNTHGIVSFITDRRGTYSFKRIGNDTDYKIWATFRGIRSKERQLDKFDTRKDAEIDLVIALH</sequence>
<feature type="signal peptide" evidence="1">
    <location>
        <begin position="1"/>
        <end position="24"/>
    </location>
</feature>
<dbReference type="EMBL" id="FOZL01000001">
    <property type="protein sequence ID" value="SFR97116.1"/>
    <property type="molecule type" value="Genomic_DNA"/>
</dbReference>
<keyword evidence="2" id="KW-0378">Hydrolase</keyword>
<evidence type="ECO:0000313" key="3">
    <source>
        <dbReference type="Proteomes" id="UP000199024"/>
    </source>
</evidence>
<dbReference type="Gene3D" id="2.60.40.1120">
    <property type="entry name" value="Carboxypeptidase-like, regulatory domain"/>
    <property type="match status" value="1"/>
</dbReference>
<dbReference type="SUPFAM" id="SSF49464">
    <property type="entry name" value="Carboxypeptidase regulatory domain-like"/>
    <property type="match status" value="1"/>
</dbReference>
<dbReference type="Pfam" id="PF13620">
    <property type="entry name" value="CarboxypepD_reg"/>
    <property type="match status" value="1"/>
</dbReference>
<dbReference type="AlphaFoldDB" id="A0A1I6L101"/>
<keyword evidence="2" id="KW-0645">Protease</keyword>
<protein>
    <submittedName>
        <fullName evidence="2">Carboxypeptidase regulatory-like domain-containing protein</fullName>
    </submittedName>
</protein>
<evidence type="ECO:0000256" key="1">
    <source>
        <dbReference type="SAM" id="SignalP"/>
    </source>
</evidence>
<dbReference type="GO" id="GO:0004180">
    <property type="term" value="F:carboxypeptidase activity"/>
    <property type="evidence" value="ECO:0007669"/>
    <property type="project" value="UniProtKB-KW"/>
</dbReference>
<dbReference type="RefSeq" id="WP_175528797.1">
    <property type="nucleotide sequence ID" value="NZ_FOZL01000001.1"/>
</dbReference>
<accession>A0A1I6L101</accession>
<feature type="chain" id="PRO_5011596041" evidence="1">
    <location>
        <begin position="25"/>
        <end position="114"/>
    </location>
</feature>
<keyword evidence="3" id="KW-1185">Reference proteome</keyword>
<evidence type="ECO:0000313" key="2">
    <source>
        <dbReference type="EMBL" id="SFR97116.1"/>
    </source>
</evidence>
<proteinExistence type="predicted"/>
<gene>
    <name evidence="2" type="ORF">SAMN05421771_0091</name>
</gene>
<name>A0A1I6L101_9BACT</name>
<reference evidence="2 3" key="1">
    <citation type="submission" date="2016-10" db="EMBL/GenBank/DDBJ databases">
        <authorList>
            <person name="de Groot N.N."/>
        </authorList>
    </citation>
    <scope>NUCLEOTIDE SEQUENCE [LARGE SCALE GENOMIC DNA]</scope>
    <source>
        <strain evidence="2 3">DSM 21001</strain>
    </source>
</reference>
<organism evidence="2 3">
    <name type="scientific">Granulicella pectinivorans</name>
    <dbReference type="NCBI Taxonomy" id="474950"/>
    <lineage>
        <taxon>Bacteria</taxon>
        <taxon>Pseudomonadati</taxon>
        <taxon>Acidobacteriota</taxon>
        <taxon>Terriglobia</taxon>
        <taxon>Terriglobales</taxon>
        <taxon>Acidobacteriaceae</taxon>
        <taxon>Granulicella</taxon>
    </lineage>
</organism>
<keyword evidence="2" id="KW-0121">Carboxypeptidase</keyword>
<keyword evidence="1" id="KW-0732">Signal</keyword>